<dbReference type="InterPro" id="IPR006671">
    <property type="entry name" value="Cyclin_N"/>
</dbReference>
<dbReference type="EMBL" id="OZ075120">
    <property type="protein sequence ID" value="CAL4891363.1"/>
    <property type="molecule type" value="Genomic_DNA"/>
</dbReference>
<feature type="domain" description="Cyclin C-terminal" evidence="8">
    <location>
        <begin position="288"/>
        <end position="411"/>
    </location>
</feature>
<dbReference type="PANTHER" id="PTHR10177">
    <property type="entry name" value="CYCLINS"/>
    <property type="match status" value="1"/>
</dbReference>
<accession>A0ABC8VI64</accession>
<dbReference type="SMART" id="SM01332">
    <property type="entry name" value="Cyclin_C"/>
    <property type="match status" value="1"/>
</dbReference>
<evidence type="ECO:0008006" key="11">
    <source>
        <dbReference type="Google" id="ProtNLM"/>
    </source>
</evidence>
<dbReference type="GO" id="GO:0051301">
    <property type="term" value="P:cell division"/>
    <property type="evidence" value="ECO:0007669"/>
    <property type="project" value="UniProtKB-KW"/>
</dbReference>
<dbReference type="InterPro" id="IPR004367">
    <property type="entry name" value="Cyclin_C-dom"/>
</dbReference>
<evidence type="ECO:0000256" key="3">
    <source>
        <dbReference type="ARBA" id="ARBA00023127"/>
    </source>
</evidence>
<dbReference type="InterPro" id="IPR036915">
    <property type="entry name" value="Cyclin-like_sf"/>
</dbReference>
<keyword evidence="2" id="KW-0132">Cell division</keyword>
<dbReference type="FunFam" id="1.10.472.10:FF:000167">
    <property type="entry name" value="Mitotic cyclin 6"/>
    <property type="match status" value="1"/>
</dbReference>
<keyword evidence="4" id="KW-0131">Cell cycle</keyword>
<dbReference type="SUPFAM" id="SSF47954">
    <property type="entry name" value="Cyclin-like"/>
    <property type="match status" value="2"/>
</dbReference>
<evidence type="ECO:0000256" key="1">
    <source>
        <dbReference type="ARBA" id="ARBA00006955"/>
    </source>
</evidence>
<dbReference type="InterPro" id="IPR048258">
    <property type="entry name" value="Cyclins_cyclin-box"/>
</dbReference>
<evidence type="ECO:0000256" key="5">
    <source>
        <dbReference type="RuleBase" id="RU000383"/>
    </source>
</evidence>
<dbReference type="AlphaFoldDB" id="A0ABC8VI64"/>
<dbReference type="SMART" id="SM00385">
    <property type="entry name" value="CYCLIN"/>
    <property type="match status" value="2"/>
</dbReference>
<dbReference type="Pfam" id="PF02984">
    <property type="entry name" value="Cyclin_C"/>
    <property type="match status" value="1"/>
</dbReference>
<sequence length="424" mass="45692">MTDKENAAPAAPTGPRLTRSAAKRAAESAAGGAGGGAPAKRKRVALGELPSNAGVPRAPPPRPVKPAKAARPGAAVAPRPAASAPAAVMAEADAERCGSSSPPRAGADLDRDSSASTSPPRAAADPYSSASSSPPRAAAAAAPAPGDPQLCGSYASDIYTYLRALEVEPTRRPRSDYIEAVQADVTANMRTILVDWLVEVAEEYKLVADTLYLAISYVDRFLSANALGRDRLQLLGVAAMLIAAKYEEISPPHAEDFCYITDNTYTKQELVKMETDILKLLQFELGNPTIKTFLRRFTRSAHEDKNLSILLMEFLGSYLAELSLLDYGCLRFLPSVVAASVMFVARLTIDPDVNPWNKKMQKVTGYKVSELKDCIVAIHELQLNRRCASVMAVRDKYKQHKFKFVSTLLPPVVIPASYFEDLAE</sequence>
<name>A0ABC8VI64_9POAL</name>
<dbReference type="Proteomes" id="UP001497457">
    <property type="component" value="Chromosome 10rd"/>
</dbReference>
<gene>
    <name evidence="9" type="ORF">URODEC1_LOCUS3758</name>
</gene>
<evidence type="ECO:0000256" key="4">
    <source>
        <dbReference type="ARBA" id="ARBA00023306"/>
    </source>
</evidence>
<reference evidence="9" key="1">
    <citation type="submission" date="2024-10" db="EMBL/GenBank/DDBJ databases">
        <authorList>
            <person name="Ryan C."/>
        </authorList>
    </citation>
    <scope>NUCLEOTIDE SEQUENCE [LARGE SCALE GENOMIC DNA]</scope>
</reference>
<dbReference type="InterPro" id="IPR039361">
    <property type="entry name" value="Cyclin"/>
</dbReference>
<evidence type="ECO:0000259" key="7">
    <source>
        <dbReference type="SMART" id="SM00385"/>
    </source>
</evidence>
<evidence type="ECO:0000313" key="10">
    <source>
        <dbReference type="Proteomes" id="UP001497457"/>
    </source>
</evidence>
<protein>
    <recommendedName>
        <fullName evidence="11">Cyclin N-terminal domain-containing protein</fullName>
    </recommendedName>
</protein>
<evidence type="ECO:0000313" key="9">
    <source>
        <dbReference type="EMBL" id="CAL4891363.1"/>
    </source>
</evidence>
<dbReference type="InterPro" id="IPR013763">
    <property type="entry name" value="Cyclin-like_dom"/>
</dbReference>
<evidence type="ECO:0000256" key="2">
    <source>
        <dbReference type="ARBA" id="ARBA00022618"/>
    </source>
</evidence>
<feature type="compositionally biased region" description="Low complexity" evidence="6">
    <location>
        <begin position="66"/>
        <end position="88"/>
    </location>
</feature>
<feature type="domain" description="Cyclin-like" evidence="7">
    <location>
        <begin position="292"/>
        <end position="380"/>
    </location>
</feature>
<comment type="similarity">
    <text evidence="1">Belongs to the cyclin family. Cyclin AB subfamily.</text>
</comment>
<feature type="domain" description="Cyclin-like" evidence="7">
    <location>
        <begin position="195"/>
        <end position="279"/>
    </location>
</feature>
<dbReference type="PROSITE" id="PS00292">
    <property type="entry name" value="CYCLINS"/>
    <property type="match status" value="1"/>
</dbReference>
<dbReference type="Gene3D" id="1.10.472.10">
    <property type="entry name" value="Cyclin-like"/>
    <property type="match status" value="2"/>
</dbReference>
<keyword evidence="3 5" id="KW-0195">Cyclin</keyword>
<evidence type="ECO:0000259" key="8">
    <source>
        <dbReference type="SMART" id="SM01332"/>
    </source>
</evidence>
<dbReference type="Pfam" id="PF00134">
    <property type="entry name" value="Cyclin_N"/>
    <property type="match status" value="1"/>
</dbReference>
<dbReference type="FunFam" id="1.10.472.10:FF:000013">
    <property type="entry name" value="Cyclin A1"/>
    <property type="match status" value="1"/>
</dbReference>
<dbReference type="CDD" id="cd20506">
    <property type="entry name" value="CYCLIN_AtCycA-like_rpt2"/>
    <property type="match status" value="1"/>
</dbReference>
<keyword evidence="10" id="KW-1185">Reference proteome</keyword>
<evidence type="ECO:0000256" key="6">
    <source>
        <dbReference type="SAM" id="MobiDB-lite"/>
    </source>
</evidence>
<proteinExistence type="inferred from homology"/>
<organism evidence="9 10">
    <name type="scientific">Urochloa decumbens</name>
    <dbReference type="NCBI Taxonomy" id="240449"/>
    <lineage>
        <taxon>Eukaryota</taxon>
        <taxon>Viridiplantae</taxon>
        <taxon>Streptophyta</taxon>
        <taxon>Embryophyta</taxon>
        <taxon>Tracheophyta</taxon>
        <taxon>Spermatophyta</taxon>
        <taxon>Magnoliopsida</taxon>
        <taxon>Liliopsida</taxon>
        <taxon>Poales</taxon>
        <taxon>Poaceae</taxon>
        <taxon>PACMAD clade</taxon>
        <taxon>Panicoideae</taxon>
        <taxon>Panicodae</taxon>
        <taxon>Paniceae</taxon>
        <taxon>Melinidinae</taxon>
        <taxon>Urochloa</taxon>
    </lineage>
</organism>
<feature type="region of interest" description="Disordered" evidence="6">
    <location>
        <begin position="1"/>
        <end position="145"/>
    </location>
</feature>
<feature type="compositionally biased region" description="Low complexity" evidence="6">
    <location>
        <begin position="114"/>
        <end position="144"/>
    </location>
</feature>